<feature type="compositionally biased region" description="Polar residues" evidence="1">
    <location>
        <begin position="643"/>
        <end position="656"/>
    </location>
</feature>
<protein>
    <recommendedName>
        <fullName evidence="2">DUF4378 domain-containing protein</fullName>
    </recommendedName>
</protein>
<dbReference type="PANTHER" id="PTHR31680:SF4">
    <property type="entry name" value="LONGIFOLIA PROTEIN"/>
    <property type="match status" value="1"/>
</dbReference>
<dbReference type="STRING" id="3218.A0A2K1K6S5"/>
<reference evidence="3 5" key="1">
    <citation type="journal article" date="2008" name="Science">
        <title>The Physcomitrella genome reveals evolutionary insights into the conquest of land by plants.</title>
        <authorList>
            <person name="Rensing S."/>
            <person name="Lang D."/>
            <person name="Zimmer A."/>
            <person name="Terry A."/>
            <person name="Salamov A."/>
            <person name="Shapiro H."/>
            <person name="Nishiyama T."/>
            <person name="Perroud P.-F."/>
            <person name="Lindquist E."/>
            <person name="Kamisugi Y."/>
            <person name="Tanahashi T."/>
            <person name="Sakakibara K."/>
            <person name="Fujita T."/>
            <person name="Oishi K."/>
            <person name="Shin-I T."/>
            <person name="Kuroki Y."/>
            <person name="Toyoda A."/>
            <person name="Suzuki Y."/>
            <person name="Hashimoto A."/>
            <person name="Yamaguchi K."/>
            <person name="Sugano A."/>
            <person name="Kohara Y."/>
            <person name="Fujiyama A."/>
            <person name="Anterola A."/>
            <person name="Aoki S."/>
            <person name="Ashton N."/>
            <person name="Barbazuk W.B."/>
            <person name="Barker E."/>
            <person name="Bennetzen J."/>
            <person name="Bezanilla M."/>
            <person name="Blankenship R."/>
            <person name="Cho S.H."/>
            <person name="Dutcher S."/>
            <person name="Estelle M."/>
            <person name="Fawcett J.A."/>
            <person name="Gundlach H."/>
            <person name="Hanada K."/>
            <person name="Heyl A."/>
            <person name="Hicks K.A."/>
            <person name="Hugh J."/>
            <person name="Lohr M."/>
            <person name="Mayer K."/>
            <person name="Melkozernov A."/>
            <person name="Murata T."/>
            <person name="Nelson D."/>
            <person name="Pils B."/>
            <person name="Prigge M."/>
            <person name="Reiss B."/>
            <person name="Renner T."/>
            <person name="Rombauts S."/>
            <person name="Rushton P."/>
            <person name="Sanderfoot A."/>
            <person name="Schween G."/>
            <person name="Shiu S.-H."/>
            <person name="Stueber K."/>
            <person name="Theodoulou F.L."/>
            <person name="Tu H."/>
            <person name="Van de Peer Y."/>
            <person name="Verrier P.J."/>
            <person name="Waters E."/>
            <person name="Wood A."/>
            <person name="Yang L."/>
            <person name="Cove D."/>
            <person name="Cuming A."/>
            <person name="Hasebe M."/>
            <person name="Lucas S."/>
            <person name="Mishler D.B."/>
            <person name="Reski R."/>
            <person name="Grigoriev I."/>
            <person name="Quatrano R.S."/>
            <person name="Boore J.L."/>
        </authorList>
    </citation>
    <scope>NUCLEOTIDE SEQUENCE [LARGE SCALE GENOMIC DNA]</scope>
    <source>
        <strain evidence="4 5">cv. Gransden 2004</strain>
    </source>
</reference>
<dbReference type="EMBL" id="ABEU02000008">
    <property type="protein sequence ID" value="PNR49483.1"/>
    <property type="molecule type" value="Genomic_DNA"/>
</dbReference>
<dbReference type="PaxDb" id="3218-PP1S62_45V6.1"/>
<evidence type="ECO:0000313" key="4">
    <source>
        <dbReference type="EnsemblPlants" id="Pp3c8_11260V3.1"/>
    </source>
</evidence>
<evidence type="ECO:0000313" key="3">
    <source>
        <dbReference type="EMBL" id="PNR49483.1"/>
    </source>
</evidence>
<feature type="region of interest" description="Disordered" evidence="1">
    <location>
        <begin position="90"/>
        <end position="185"/>
    </location>
</feature>
<name>A0A2K1K6S5_PHYPA</name>
<dbReference type="Proteomes" id="UP000006727">
    <property type="component" value="Chromosome 8"/>
</dbReference>
<feature type="region of interest" description="Disordered" evidence="1">
    <location>
        <begin position="544"/>
        <end position="564"/>
    </location>
</feature>
<dbReference type="InterPro" id="IPR033334">
    <property type="entry name" value="LNG1/2"/>
</dbReference>
<dbReference type="Pfam" id="PF14309">
    <property type="entry name" value="DUF4378"/>
    <property type="match status" value="1"/>
</dbReference>
<feature type="domain" description="DUF4378" evidence="2">
    <location>
        <begin position="1260"/>
        <end position="1427"/>
    </location>
</feature>
<sequence length="1440" mass="160383">MTGLFQIFDRYRALARSKNVPKKAGPVSHGQAQPGGERDPSCINLAYHMFQDETGQRRVTLAGNHHLPQLEASRDPRRSSIDNSEVIVAKTLDTPKDIQLASEPKPHPPRTSLDSRPKPRLSLYLKDEASVNDTSAPSSAKDISVSIETPGDPLSRVHYPRSHSTAATPRSSVDGKVTGNDDRERKFRDLKGMLKGPFKRKVTKVNNQESPGTSFDSKESDQVKTVRELQPENKEDLNGLPKSGQIAPGGNEYKDCGIFPGIHTGWFEGREASTPRLTVELKDGPKLTRKDDQRVLNDDRLRVSEQKGSSVSLRFEEAPDVEGSKDLRKMGLGRNSIDGRESSRPPFDGKTVGSRLSVDGSRGSHQPSGMPRLSLISVVGREAHGQVTANNWFAQNIHTSLEASTPVFRREENAWCDSPGRWIASTWDGDFDDSKWKASSVVARLMGLEDLPNFDVVSNAESATEMSPEEQCSSPQTGPYYMEPDESPSRDDEDSYQVFGTDEVVTPLRKDTPSKFMPGVPLVLPARQLAISVSTAPRLQLGYCKSPDSRGQQTPASPKYSAVSPKHHMIESLPQVLKHQVELKISSEGLLYSDMDQRLRQLGLKNTIQERKTLKQILEAMHQKGLLQPPPHVNPEWKRNLPRHSSNSGAAKSSFLNRKDRSSSQALDSFNDDLFGLDYKDIPMYVSAKMAKGPAEGGHVSDSCKSPLRGRTGEASIVVMKPLNSNSASKLILAKPSLEVDLEKEQETVIARVTNAPTSLSTLATPVATLTKDGSSVMNIRHSSKNETSAASRKLKLSSKSDDSRSQSAMEEVSISVKHRRERIAAQTAKFKSESGDLQQHDSPKSTRSLSPSGRKSAKTGSSIRSAFGSSLSQSGKAKSRARPVEKKDVKSTTQTTRRAKHSQEQLKEGSTTKQEHRRAPRRITSDRKWVAGNNTENIPALEQFRNSKSAGEVAVLRSKRTETGGSNDQFSSATPADVDTKGRRVMNFDKYQLAQLCSEFVESTADSCSESQDITLERSLNGSPINVTSPTLTVFESRRLSSRRHSLEKLPDDFYDAKERYESKLEDSELETYSDVALYTDLDSSDVPMSREAQIQEPESSALDSLEPSSPGFQEWREGREGGNGQMAKYIEQPSPISVLKNINFQKEEFTPSPKFEKSGFISARDCCAFESGEEQEDLKKPIWQPTDLSTPAHQIPVFSGDPLKDLMHKVARSLNLDDQNSFLNKPTLEIQVPYVSDLFSPSSLNSVPPSFFSKEDEKAYVKHIMVASGVTEECTAPKEWSKYGSLMKADLFDQLEEHLELRESARKQNAYLSGEERTEYLKQALDRRLLFDCVNSILERKWHSYFHPHPWGAQTFRKKPIGVKLVEEIWEELESLRSCALDDDSLYGILQMDFTQRAEKWVDFSLEVGEISTEIQEMILDELVNAAVQEWSDESKFH</sequence>
<gene>
    <name evidence="4" type="primary">LOC112285999</name>
    <name evidence="3" type="ORF">PHYPA_011379</name>
</gene>
<feature type="region of interest" description="Disordered" evidence="1">
    <location>
        <begin position="638"/>
        <end position="662"/>
    </location>
</feature>
<feature type="region of interest" description="Disordered" evidence="1">
    <location>
        <begin position="460"/>
        <end position="495"/>
    </location>
</feature>
<dbReference type="OrthoDB" id="769613at2759"/>
<organism evidence="3">
    <name type="scientific">Physcomitrium patens</name>
    <name type="common">Spreading-leaved earth moss</name>
    <name type="synonym">Physcomitrella patens</name>
    <dbReference type="NCBI Taxonomy" id="3218"/>
    <lineage>
        <taxon>Eukaryota</taxon>
        <taxon>Viridiplantae</taxon>
        <taxon>Streptophyta</taxon>
        <taxon>Embryophyta</taxon>
        <taxon>Bryophyta</taxon>
        <taxon>Bryophytina</taxon>
        <taxon>Bryopsida</taxon>
        <taxon>Funariidae</taxon>
        <taxon>Funariales</taxon>
        <taxon>Funariaceae</taxon>
        <taxon>Physcomitrium</taxon>
    </lineage>
</organism>
<dbReference type="Gramene" id="Pp3c8_11260V3.1">
    <property type="protein sequence ID" value="Pp3c8_11260V3.1"/>
    <property type="gene ID" value="Pp3c8_11260"/>
</dbReference>
<reference evidence="4" key="3">
    <citation type="submission" date="2020-12" db="UniProtKB">
        <authorList>
            <consortium name="EnsemblPlants"/>
        </authorList>
    </citation>
    <scope>IDENTIFICATION</scope>
</reference>
<evidence type="ECO:0000313" key="5">
    <source>
        <dbReference type="Proteomes" id="UP000006727"/>
    </source>
</evidence>
<feature type="region of interest" description="Disordered" evidence="1">
    <location>
        <begin position="306"/>
        <end position="371"/>
    </location>
</feature>
<dbReference type="PANTHER" id="PTHR31680">
    <property type="entry name" value="LONGIFOLIA PROTEIN"/>
    <property type="match status" value="1"/>
</dbReference>
<feature type="compositionally biased region" description="Polar residues" evidence="1">
    <location>
        <begin position="1098"/>
        <end position="1113"/>
    </location>
</feature>
<feature type="compositionally biased region" description="Acidic residues" evidence="1">
    <location>
        <begin position="483"/>
        <end position="495"/>
    </location>
</feature>
<feature type="region of interest" description="Disordered" evidence="1">
    <location>
        <begin position="19"/>
        <end position="40"/>
    </location>
</feature>
<keyword evidence="5" id="KW-1185">Reference proteome</keyword>
<feature type="region of interest" description="Disordered" evidence="1">
    <location>
        <begin position="774"/>
        <end position="932"/>
    </location>
</feature>
<feature type="compositionally biased region" description="Polar residues" evidence="1">
    <location>
        <begin position="162"/>
        <end position="171"/>
    </location>
</feature>
<feature type="compositionally biased region" description="Polar residues" evidence="1">
    <location>
        <begin position="846"/>
        <end position="877"/>
    </location>
</feature>
<feature type="region of interest" description="Disordered" evidence="1">
    <location>
        <begin position="1086"/>
        <end position="1122"/>
    </location>
</feature>
<accession>A0A2K1K6S5</accession>
<dbReference type="EnsemblPlants" id="Pp3c8_11260V3.2">
    <property type="protein sequence ID" value="Pp3c8_11260V3.2"/>
    <property type="gene ID" value="Pp3c8_11260"/>
</dbReference>
<dbReference type="InterPro" id="IPR025486">
    <property type="entry name" value="DUF4378"/>
</dbReference>
<dbReference type="GO" id="GO:0051513">
    <property type="term" value="P:regulation of monopolar cell growth"/>
    <property type="evidence" value="ECO:0007669"/>
    <property type="project" value="InterPro"/>
</dbReference>
<dbReference type="EnsemblPlants" id="Pp3c8_11260V3.1">
    <property type="protein sequence ID" value="Pp3c8_11260V3.1"/>
    <property type="gene ID" value="Pp3c8_11260"/>
</dbReference>
<feature type="compositionally biased region" description="Basic and acidic residues" evidence="1">
    <location>
        <begin position="314"/>
        <end position="329"/>
    </location>
</feature>
<evidence type="ECO:0000259" key="2">
    <source>
        <dbReference type="Pfam" id="PF14309"/>
    </source>
</evidence>
<evidence type="ECO:0000256" key="1">
    <source>
        <dbReference type="SAM" id="MobiDB-lite"/>
    </source>
</evidence>
<feature type="compositionally biased region" description="Basic and acidic residues" evidence="1">
    <location>
        <begin position="831"/>
        <end position="845"/>
    </location>
</feature>
<reference evidence="3 5" key="2">
    <citation type="journal article" date="2018" name="Plant J.">
        <title>The Physcomitrella patens chromosome-scale assembly reveals moss genome structure and evolution.</title>
        <authorList>
            <person name="Lang D."/>
            <person name="Ullrich K.K."/>
            <person name="Murat F."/>
            <person name="Fuchs J."/>
            <person name="Jenkins J."/>
            <person name="Haas F.B."/>
            <person name="Piednoel M."/>
            <person name="Gundlach H."/>
            <person name="Van Bel M."/>
            <person name="Meyberg R."/>
            <person name="Vives C."/>
            <person name="Morata J."/>
            <person name="Symeonidi A."/>
            <person name="Hiss M."/>
            <person name="Muchero W."/>
            <person name="Kamisugi Y."/>
            <person name="Saleh O."/>
            <person name="Blanc G."/>
            <person name="Decker E.L."/>
            <person name="van Gessel N."/>
            <person name="Grimwood J."/>
            <person name="Hayes R.D."/>
            <person name="Graham S.W."/>
            <person name="Gunter L.E."/>
            <person name="McDaniel S.F."/>
            <person name="Hoernstein S.N.W."/>
            <person name="Larsson A."/>
            <person name="Li F.W."/>
            <person name="Perroud P.F."/>
            <person name="Phillips J."/>
            <person name="Ranjan P."/>
            <person name="Rokshar D.S."/>
            <person name="Rothfels C.J."/>
            <person name="Schneider L."/>
            <person name="Shu S."/>
            <person name="Stevenson D.W."/>
            <person name="Thummler F."/>
            <person name="Tillich M."/>
            <person name="Villarreal Aguilar J.C."/>
            <person name="Widiez T."/>
            <person name="Wong G.K."/>
            <person name="Wymore A."/>
            <person name="Zhang Y."/>
            <person name="Zimmer A.D."/>
            <person name="Quatrano R.S."/>
            <person name="Mayer K.F.X."/>
            <person name="Goodstein D."/>
            <person name="Casacuberta J.M."/>
            <person name="Vandepoele K."/>
            <person name="Reski R."/>
            <person name="Cuming A.C."/>
            <person name="Tuskan G.A."/>
            <person name="Maumus F."/>
            <person name="Salse J."/>
            <person name="Schmutz J."/>
            <person name="Rensing S.A."/>
        </authorList>
    </citation>
    <scope>NUCLEOTIDE SEQUENCE [LARGE SCALE GENOMIC DNA]</scope>
    <source>
        <strain evidence="4 5">cv. Gransden 2004</strain>
    </source>
</reference>
<proteinExistence type="predicted"/>
<feature type="compositionally biased region" description="Polar residues" evidence="1">
    <location>
        <begin position="460"/>
        <end position="477"/>
    </location>
</feature>
<dbReference type="Gramene" id="Pp3c8_11260V3.2">
    <property type="protein sequence ID" value="Pp3c8_11260V3.2"/>
    <property type="gene ID" value="Pp3c8_11260"/>
</dbReference>